<dbReference type="SUPFAM" id="SSF54593">
    <property type="entry name" value="Glyoxalase/Bleomycin resistance protein/Dihydroxybiphenyl dioxygenase"/>
    <property type="match status" value="2"/>
</dbReference>
<keyword evidence="3" id="KW-0560">Oxidoreductase</keyword>
<dbReference type="GO" id="GO:0046872">
    <property type="term" value="F:metal ion binding"/>
    <property type="evidence" value="ECO:0007669"/>
    <property type="project" value="UniProtKB-KW"/>
</dbReference>
<organism evidence="3 4">
    <name type="scientific">Saliterribacillus persicus</name>
    <dbReference type="NCBI Taxonomy" id="930114"/>
    <lineage>
        <taxon>Bacteria</taxon>
        <taxon>Bacillati</taxon>
        <taxon>Bacillota</taxon>
        <taxon>Bacilli</taxon>
        <taxon>Bacillales</taxon>
        <taxon>Bacillaceae</taxon>
        <taxon>Saliterribacillus</taxon>
    </lineage>
</organism>
<dbReference type="RefSeq" id="WP_114354316.1">
    <property type="nucleotide sequence ID" value="NZ_QPJJ01000019.1"/>
</dbReference>
<keyword evidence="1" id="KW-0479">Metal-binding</keyword>
<gene>
    <name evidence="3" type="ORF">DFR57_11931</name>
</gene>
<dbReference type="Gene3D" id="3.10.180.10">
    <property type="entry name" value="2,3-Dihydroxybiphenyl 1,2-Dioxygenase, domain 1"/>
    <property type="match status" value="2"/>
</dbReference>
<reference evidence="3 4" key="1">
    <citation type="submission" date="2018-07" db="EMBL/GenBank/DDBJ databases">
        <title>Genomic Encyclopedia of Type Strains, Phase IV (KMG-IV): sequencing the most valuable type-strain genomes for metagenomic binning, comparative biology and taxonomic classification.</title>
        <authorList>
            <person name="Goeker M."/>
        </authorList>
    </citation>
    <scope>NUCLEOTIDE SEQUENCE [LARGE SCALE GENOMIC DNA]</scope>
    <source>
        <strain evidence="3 4">DSM 27696</strain>
    </source>
</reference>
<dbReference type="GO" id="GO:0004462">
    <property type="term" value="F:lactoylglutathione lyase activity"/>
    <property type="evidence" value="ECO:0007669"/>
    <property type="project" value="InterPro"/>
</dbReference>
<dbReference type="EMBL" id="QPJJ01000019">
    <property type="protein sequence ID" value="RCW63155.1"/>
    <property type="molecule type" value="Genomic_DNA"/>
</dbReference>
<dbReference type="InterPro" id="IPR037523">
    <property type="entry name" value="VOC_core"/>
</dbReference>
<dbReference type="CDD" id="cd07255">
    <property type="entry name" value="VOC_BsCatE_like_N"/>
    <property type="match status" value="1"/>
</dbReference>
<dbReference type="CDD" id="cd16359">
    <property type="entry name" value="VOC_BsCatE_like_C"/>
    <property type="match status" value="1"/>
</dbReference>
<keyword evidence="3" id="KW-0223">Dioxygenase</keyword>
<feature type="domain" description="VOC" evidence="2">
    <location>
        <begin position="10"/>
        <end position="127"/>
    </location>
</feature>
<keyword evidence="4" id="KW-1185">Reference proteome</keyword>
<dbReference type="PROSITE" id="PS51819">
    <property type="entry name" value="VOC"/>
    <property type="match status" value="2"/>
</dbReference>
<dbReference type="PANTHER" id="PTHR43279:SF1">
    <property type="entry name" value="CATECHOL-2,3-DIOXYGENASE"/>
    <property type="match status" value="1"/>
</dbReference>
<dbReference type="InterPro" id="IPR004360">
    <property type="entry name" value="Glyas_Fos-R_dOase_dom"/>
</dbReference>
<name>A0A368X5R2_9BACI</name>
<sequence>MVFHSKPTTFVAQVNLKVLDLERSLTFYKEIIGFNILEQTEHTAKLTADGKTVLLEIEQPVDVIPKQQRTTGLYHFAILLPHRSDLGKILKHFLQIKYPLQGAADHLVSEAIYLADPDGNGIEVYSDREASEWTWENGEVVMPSDPLDAEDILAEVQGGSWKGLPSDTLMGHIHLHVSELEKSRKFYVEGLGFEIVSKYENHALFISDGRYHHHIALNIWNGVGAALPADNSVGLESFTLMFPDEEKRRETCKKLKQMSFPVYENNNSFVTVDPSGNKINLKV</sequence>
<comment type="caution">
    <text evidence="3">The sequence shown here is derived from an EMBL/GenBank/DDBJ whole genome shotgun (WGS) entry which is preliminary data.</text>
</comment>
<dbReference type="InterPro" id="IPR029068">
    <property type="entry name" value="Glyas_Bleomycin-R_OHBP_Dase"/>
</dbReference>
<dbReference type="PANTHER" id="PTHR43279">
    <property type="entry name" value="CATECHOL-2,3-DIOXYGENASE"/>
    <property type="match status" value="1"/>
</dbReference>
<evidence type="ECO:0000256" key="1">
    <source>
        <dbReference type="ARBA" id="ARBA00022723"/>
    </source>
</evidence>
<feature type="domain" description="VOC" evidence="2">
    <location>
        <begin position="169"/>
        <end position="283"/>
    </location>
</feature>
<dbReference type="Proteomes" id="UP000252585">
    <property type="component" value="Unassembled WGS sequence"/>
</dbReference>
<dbReference type="AlphaFoldDB" id="A0A368X5R2"/>
<proteinExistence type="predicted"/>
<protein>
    <submittedName>
        <fullName evidence="3">Catechol 2,3-dioxygenase</fullName>
    </submittedName>
</protein>
<dbReference type="InterPro" id="IPR018146">
    <property type="entry name" value="Glyoxalase_1_CS"/>
</dbReference>
<evidence type="ECO:0000259" key="2">
    <source>
        <dbReference type="PROSITE" id="PS51819"/>
    </source>
</evidence>
<dbReference type="OrthoDB" id="9792626at2"/>
<evidence type="ECO:0000313" key="3">
    <source>
        <dbReference type="EMBL" id="RCW63155.1"/>
    </source>
</evidence>
<evidence type="ECO:0000313" key="4">
    <source>
        <dbReference type="Proteomes" id="UP000252585"/>
    </source>
</evidence>
<accession>A0A368X5R2</accession>
<dbReference type="GO" id="GO:0051213">
    <property type="term" value="F:dioxygenase activity"/>
    <property type="evidence" value="ECO:0007669"/>
    <property type="project" value="UniProtKB-KW"/>
</dbReference>
<dbReference type="Pfam" id="PF00903">
    <property type="entry name" value="Glyoxalase"/>
    <property type="match status" value="2"/>
</dbReference>
<dbReference type="PROSITE" id="PS00934">
    <property type="entry name" value="GLYOXALASE_I_1"/>
    <property type="match status" value="1"/>
</dbReference>